<dbReference type="PANTHER" id="PTHR42756">
    <property type="entry name" value="TRANSCRIPTIONAL REGULATOR, MARR"/>
    <property type="match status" value="1"/>
</dbReference>
<dbReference type="EMBL" id="RHJS01000002">
    <property type="protein sequence ID" value="RRK33780.1"/>
    <property type="molecule type" value="Genomic_DNA"/>
</dbReference>
<dbReference type="InterPro" id="IPR000835">
    <property type="entry name" value="HTH_MarR-typ"/>
</dbReference>
<dbReference type="SMART" id="SM00347">
    <property type="entry name" value="HTH_MARR"/>
    <property type="match status" value="1"/>
</dbReference>
<keyword evidence="3" id="KW-0804">Transcription</keyword>
<dbReference type="AlphaFoldDB" id="A0A426DLY9"/>
<keyword evidence="6" id="KW-1185">Reference proteome</keyword>
<dbReference type="PROSITE" id="PS50995">
    <property type="entry name" value="HTH_MARR_2"/>
    <property type="match status" value="1"/>
</dbReference>
<proteinExistence type="predicted"/>
<dbReference type="InterPro" id="IPR036390">
    <property type="entry name" value="WH_DNA-bd_sf"/>
</dbReference>
<dbReference type="PROSITE" id="PS01117">
    <property type="entry name" value="HTH_MARR_1"/>
    <property type="match status" value="1"/>
</dbReference>
<evidence type="ECO:0000259" key="4">
    <source>
        <dbReference type="PROSITE" id="PS50995"/>
    </source>
</evidence>
<dbReference type="GO" id="GO:0003700">
    <property type="term" value="F:DNA-binding transcription factor activity"/>
    <property type="evidence" value="ECO:0007669"/>
    <property type="project" value="InterPro"/>
</dbReference>
<evidence type="ECO:0000256" key="2">
    <source>
        <dbReference type="ARBA" id="ARBA00023125"/>
    </source>
</evidence>
<keyword evidence="2" id="KW-0238">DNA-binding</keyword>
<gene>
    <name evidence="5" type="ORF">EBB54_22255</name>
</gene>
<evidence type="ECO:0000313" key="5">
    <source>
        <dbReference type="EMBL" id="RRK33780.1"/>
    </source>
</evidence>
<dbReference type="Gene3D" id="1.10.10.10">
    <property type="entry name" value="Winged helix-like DNA-binding domain superfamily/Winged helix DNA-binding domain"/>
    <property type="match status" value="1"/>
</dbReference>
<comment type="caution">
    <text evidence="5">The sequence shown here is derived from an EMBL/GenBank/DDBJ whole genome shotgun (WGS) entry which is preliminary data.</text>
</comment>
<accession>A0A426DLY9</accession>
<reference evidence="5" key="1">
    <citation type="submission" date="2018-10" db="EMBL/GenBank/DDBJ databases">
        <title>Schaedlerella arabinophila gen. nov. sp. nov., isolated from the mouse intestinal tract and comparative analysis with the genome of the closely related altered Schaedler flora strain ASF502.</title>
        <authorList>
            <person name="Miyake S."/>
            <person name="Soh M."/>
            <person name="Seedorf H."/>
        </authorList>
    </citation>
    <scope>NUCLEOTIDE SEQUENCE [LARGE SCALE GENOMIC DNA]</scope>
    <source>
        <strain evidence="5">DSM 106076</strain>
    </source>
</reference>
<dbReference type="InterPro" id="IPR036388">
    <property type="entry name" value="WH-like_DNA-bd_sf"/>
</dbReference>
<sequence length="148" mass="17088">MNIQAGNFISQIKRLSDRIFERILADRKIDAFNGAQGRILYALWQGEAISLRELADRTGLAATTLTSMIDRMESAGLVCRTPDKNDRRKTLLTLTEKSQSLYQDYLDVSDRMSEIFYAGFSEKEILLCESMLARIQENLRRHERIPRI</sequence>
<dbReference type="GO" id="GO:0003677">
    <property type="term" value="F:DNA binding"/>
    <property type="evidence" value="ECO:0007669"/>
    <property type="project" value="UniProtKB-KW"/>
</dbReference>
<feature type="domain" description="HTH marR-type" evidence="4">
    <location>
        <begin position="1"/>
        <end position="137"/>
    </location>
</feature>
<dbReference type="SUPFAM" id="SSF46785">
    <property type="entry name" value="Winged helix' DNA-binding domain"/>
    <property type="match status" value="1"/>
</dbReference>
<dbReference type="Pfam" id="PF01047">
    <property type="entry name" value="MarR"/>
    <property type="match status" value="1"/>
</dbReference>
<dbReference type="PRINTS" id="PR00598">
    <property type="entry name" value="HTHMARR"/>
</dbReference>
<dbReference type="InterPro" id="IPR023187">
    <property type="entry name" value="Tscrpt_reg_MarR-type_CS"/>
</dbReference>
<dbReference type="PANTHER" id="PTHR42756:SF1">
    <property type="entry name" value="TRANSCRIPTIONAL REPRESSOR OF EMRAB OPERON"/>
    <property type="match status" value="1"/>
</dbReference>
<evidence type="ECO:0000256" key="3">
    <source>
        <dbReference type="ARBA" id="ARBA00023163"/>
    </source>
</evidence>
<name>A0A426DLY9_9FIRM</name>
<keyword evidence="1" id="KW-0805">Transcription regulation</keyword>
<evidence type="ECO:0000256" key="1">
    <source>
        <dbReference type="ARBA" id="ARBA00023015"/>
    </source>
</evidence>
<dbReference type="Proteomes" id="UP000274920">
    <property type="component" value="Unassembled WGS sequence"/>
</dbReference>
<protein>
    <submittedName>
        <fullName evidence="5">MarR family transcriptional regulator</fullName>
    </submittedName>
</protein>
<evidence type="ECO:0000313" key="6">
    <source>
        <dbReference type="Proteomes" id="UP000274920"/>
    </source>
</evidence>
<dbReference type="RefSeq" id="WP_125128989.1">
    <property type="nucleotide sequence ID" value="NZ_RHJS01000002.1"/>
</dbReference>
<organism evidence="5 6">
    <name type="scientific">Schaedlerella arabinosiphila</name>
    <dbReference type="NCBI Taxonomy" id="2044587"/>
    <lineage>
        <taxon>Bacteria</taxon>
        <taxon>Bacillati</taxon>
        <taxon>Bacillota</taxon>
        <taxon>Clostridia</taxon>
        <taxon>Lachnospirales</taxon>
        <taxon>Lachnospiraceae</taxon>
        <taxon>Schaedlerella</taxon>
    </lineage>
</organism>